<organism evidence="3 4">
    <name type="scientific">Sphagnum jensenii</name>
    <dbReference type="NCBI Taxonomy" id="128206"/>
    <lineage>
        <taxon>Eukaryota</taxon>
        <taxon>Viridiplantae</taxon>
        <taxon>Streptophyta</taxon>
        <taxon>Embryophyta</taxon>
        <taxon>Bryophyta</taxon>
        <taxon>Sphagnophytina</taxon>
        <taxon>Sphagnopsida</taxon>
        <taxon>Sphagnales</taxon>
        <taxon>Sphagnaceae</taxon>
        <taxon>Sphagnum</taxon>
    </lineage>
</organism>
<dbReference type="Proteomes" id="UP001497444">
    <property type="component" value="Chromosome 15"/>
</dbReference>
<dbReference type="EMBL" id="OZ020110">
    <property type="protein sequence ID" value="CAK9262521.1"/>
    <property type="molecule type" value="Genomic_DNA"/>
</dbReference>
<proteinExistence type="predicted"/>
<protein>
    <submittedName>
        <fullName evidence="3">Uncharacterized protein</fullName>
    </submittedName>
</protein>
<feature type="compositionally biased region" description="Polar residues" evidence="2">
    <location>
        <begin position="63"/>
        <end position="87"/>
    </location>
</feature>
<feature type="compositionally biased region" description="Basic and acidic residues" evidence="2">
    <location>
        <begin position="213"/>
        <end position="225"/>
    </location>
</feature>
<feature type="compositionally biased region" description="Basic and acidic residues" evidence="2">
    <location>
        <begin position="136"/>
        <end position="155"/>
    </location>
</feature>
<gene>
    <name evidence="3" type="ORF">CSSPJE1EN1_LOCUS7999</name>
</gene>
<sequence length="688" mass="76503">MELQPDRLCSHESTSAFPTAQHNLGLTHDSDQPHNSTTVQLDESGLSCGDAELLSYRDKSDTSGENLNAQQSIPSAAGASEQQPSSDTKPEVPKTGNAAQENEESVKGVAESSNNLQQTEGSSDPSMAGVNSNESTNEHVDAVGKHGEAMQKDDTSQLAQFTPGGPLPPSEPQNVSSADESTEENKIGKQKGLVDDDQQQQQEQICPSGAGALKDEPPSDTKLEEANTGNADQETENPGGAEPSNNLQQTESSSDQQQQRDLSKSNRDPLCQLVSGSVFNSLSPPVKTEVAQLTDPKDELLQRLRGIIVQQRKEIQRLKNSSHDSEINFNSKLNEQVQLLHQAYSAECLRRLEKQREKFMAKQEEMYLQMNCLQEEKDKLVKQILHLEQQHADKSSQGGSYLDDSKAATPALLSAAVSTVRDTGRKFTKEFMDQLKKCPVNIRSEVEGHILQNFKVAIPHATHKKFQYQAYMNQKLFDGFDNCSFSTLLEDVEKPPSDFLSMQQAEQYRKKSFQQFQEYDLRKFTVKMLVENAKHDLFLKKFCFLKFQAIFDKHTENQLFGNLEHSNCILQMKKHPNTPFYTSFCKFAVSVWLVHRLAFAFKTPATTFIVEEGLPFDCLKMESAGPADDITPDSRVGFVVLPGFQVSQSTIPCEVYLVEKTQDTPVVGGQVTHLQTLNACHENSTTGN</sequence>
<feature type="region of interest" description="Disordered" evidence="2">
    <location>
        <begin position="1"/>
        <end position="267"/>
    </location>
</feature>
<reference evidence="3" key="1">
    <citation type="submission" date="2024-02" db="EMBL/GenBank/DDBJ databases">
        <authorList>
            <consortium name="ELIXIR-Norway"/>
            <consortium name="Elixir Norway"/>
        </authorList>
    </citation>
    <scope>NUCLEOTIDE SEQUENCE</scope>
</reference>
<name>A0ABP0W6W6_9BRYO</name>
<dbReference type="PANTHER" id="PTHR31161">
    <property type="entry name" value="PROTEIN GRAVITROPIC IN THE LIGHT 1"/>
    <property type="match status" value="1"/>
</dbReference>
<accession>A0ABP0W6W6</accession>
<evidence type="ECO:0000313" key="3">
    <source>
        <dbReference type="EMBL" id="CAK9262521.1"/>
    </source>
</evidence>
<evidence type="ECO:0000313" key="4">
    <source>
        <dbReference type="Proteomes" id="UP001497444"/>
    </source>
</evidence>
<keyword evidence="4" id="KW-1185">Reference proteome</keyword>
<dbReference type="InterPro" id="IPR040225">
    <property type="entry name" value="GIL1-like"/>
</dbReference>
<feature type="compositionally biased region" description="Low complexity" evidence="2">
    <location>
        <begin position="248"/>
        <end position="260"/>
    </location>
</feature>
<evidence type="ECO:0000256" key="2">
    <source>
        <dbReference type="SAM" id="MobiDB-lite"/>
    </source>
</evidence>
<evidence type="ECO:0000256" key="1">
    <source>
        <dbReference type="SAM" id="Coils"/>
    </source>
</evidence>
<feature type="coiled-coil region" evidence="1">
    <location>
        <begin position="349"/>
        <end position="390"/>
    </location>
</feature>
<feature type="compositionally biased region" description="Polar residues" evidence="2">
    <location>
        <begin position="11"/>
        <end position="24"/>
    </location>
</feature>
<feature type="compositionally biased region" description="Basic and acidic residues" evidence="2">
    <location>
        <begin position="1"/>
        <end position="10"/>
    </location>
</feature>
<feature type="compositionally biased region" description="Polar residues" evidence="2">
    <location>
        <begin position="111"/>
        <end position="135"/>
    </location>
</feature>
<keyword evidence="1" id="KW-0175">Coiled coil</keyword>